<dbReference type="Pfam" id="PF13460">
    <property type="entry name" value="NAD_binding_10"/>
    <property type="match status" value="1"/>
</dbReference>
<dbReference type="Gene3D" id="1.25.40.20">
    <property type="entry name" value="Ankyrin repeat-containing domain"/>
    <property type="match status" value="1"/>
</dbReference>
<feature type="domain" description="NAD(P)-binding" evidence="5">
    <location>
        <begin position="13"/>
        <end position="139"/>
    </location>
</feature>
<reference evidence="6" key="1">
    <citation type="submission" date="2023-06" db="EMBL/GenBank/DDBJ databases">
        <title>Multi-omics analyses reveal the molecular pathogenesis toolkit of Lasiodiplodia hormozganensis, a cross-kingdom pathogen.</title>
        <authorList>
            <person name="Felix C."/>
            <person name="Meneses R."/>
            <person name="Goncalves M.F.M."/>
            <person name="Tilleman L."/>
            <person name="Duarte A.S."/>
            <person name="Jorrin-Novo J.V."/>
            <person name="Van De Peer Y."/>
            <person name="Deforce D."/>
            <person name="Van Nieuwerburgh F."/>
            <person name="Esteves A.C."/>
            <person name="Alves A."/>
        </authorList>
    </citation>
    <scope>NUCLEOTIDE SEQUENCE</scope>
    <source>
        <strain evidence="6">CBS 339.90</strain>
    </source>
</reference>
<sequence>MVKTIAIAGIGSKLARCVAQELLRNPEVRLRGSCRDASKLPSFLTDAPNVSLVQTGVYDVEALRPFVRGCDVIICCYATFDEVMTKGQEVLIDLCEEEGVPRYIASDYTVEYTRLNWGDVPQKDSAKLVKAYLDAKRKVKGVHILIVLFMETFWSAFDCWDPEKRKLRFWGEGHETWDVMTYRTTAQYVAAAALDEKAVGILRLLGDRRSMVDIARDIEAVYGVKVSLESRGSLQDLYKIIEEEGHQNILHTTTTSSPASSASSSSSHRSRHAPLRLAAARNHTRLIHLLLLAHGADADIHPPPAPSMRAVETAQTPPVAAALNGHADAVAALLLVGGA</sequence>
<evidence type="ECO:0000313" key="6">
    <source>
        <dbReference type="EMBL" id="KAK0642494.1"/>
    </source>
</evidence>
<evidence type="ECO:0000313" key="7">
    <source>
        <dbReference type="Proteomes" id="UP001175001"/>
    </source>
</evidence>
<gene>
    <name evidence="6" type="ORF">DIS24_g8961</name>
</gene>
<dbReference type="PANTHER" id="PTHR47706:SF9">
    <property type="entry name" value="NMRA-LIKE DOMAIN-CONTAINING PROTEIN-RELATED"/>
    <property type="match status" value="1"/>
</dbReference>
<dbReference type="GO" id="GO:0016491">
    <property type="term" value="F:oxidoreductase activity"/>
    <property type="evidence" value="ECO:0007669"/>
    <property type="project" value="UniProtKB-KW"/>
</dbReference>
<proteinExistence type="inferred from homology"/>
<dbReference type="Proteomes" id="UP001175001">
    <property type="component" value="Unassembled WGS sequence"/>
</dbReference>
<evidence type="ECO:0000259" key="5">
    <source>
        <dbReference type="Pfam" id="PF13460"/>
    </source>
</evidence>
<dbReference type="InterPro" id="IPR051609">
    <property type="entry name" value="NmrA/Isoflavone_reductase-like"/>
</dbReference>
<keyword evidence="2" id="KW-0521">NADP</keyword>
<feature type="non-terminal residue" evidence="6">
    <location>
        <position position="1"/>
    </location>
</feature>
<accession>A0AA39XY76</accession>
<evidence type="ECO:0000256" key="3">
    <source>
        <dbReference type="ARBA" id="ARBA00023002"/>
    </source>
</evidence>
<keyword evidence="3" id="KW-0560">Oxidoreductase</keyword>
<dbReference type="InterPro" id="IPR036291">
    <property type="entry name" value="NAD(P)-bd_dom_sf"/>
</dbReference>
<comment type="similarity">
    <text evidence="1">Belongs to the NmrA-type oxidoreductase family. Isoflavone reductase subfamily.</text>
</comment>
<evidence type="ECO:0000256" key="1">
    <source>
        <dbReference type="ARBA" id="ARBA00005725"/>
    </source>
</evidence>
<dbReference type="EMBL" id="JAUJDW010000073">
    <property type="protein sequence ID" value="KAK0642494.1"/>
    <property type="molecule type" value="Genomic_DNA"/>
</dbReference>
<dbReference type="InterPro" id="IPR016040">
    <property type="entry name" value="NAD(P)-bd_dom"/>
</dbReference>
<keyword evidence="7" id="KW-1185">Reference proteome</keyword>
<dbReference type="InterPro" id="IPR036770">
    <property type="entry name" value="Ankyrin_rpt-contain_sf"/>
</dbReference>
<dbReference type="AlphaFoldDB" id="A0AA39XY76"/>
<dbReference type="PANTHER" id="PTHR47706">
    <property type="entry name" value="NMRA-LIKE FAMILY PROTEIN"/>
    <property type="match status" value="1"/>
</dbReference>
<name>A0AA39XY76_9PEZI</name>
<evidence type="ECO:0000256" key="4">
    <source>
        <dbReference type="SAM" id="MobiDB-lite"/>
    </source>
</evidence>
<evidence type="ECO:0000256" key="2">
    <source>
        <dbReference type="ARBA" id="ARBA00022857"/>
    </source>
</evidence>
<dbReference type="SUPFAM" id="SSF51735">
    <property type="entry name" value="NAD(P)-binding Rossmann-fold domains"/>
    <property type="match status" value="1"/>
</dbReference>
<feature type="region of interest" description="Disordered" evidence="4">
    <location>
        <begin position="252"/>
        <end position="273"/>
    </location>
</feature>
<dbReference type="Gene3D" id="3.40.50.720">
    <property type="entry name" value="NAD(P)-binding Rossmann-like Domain"/>
    <property type="match status" value="1"/>
</dbReference>
<protein>
    <recommendedName>
        <fullName evidence="5">NAD(P)-binding domain-containing protein</fullName>
    </recommendedName>
</protein>
<feature type="compositionally biased region" description="Low complexity" evidence="4">
    <location>
        <begin position="252"/>
        <end position="267"/>
    </location>
</feature>
<comment type="caution">
    <text evidence="6">The sequence shown here is derived from an EMBL/GenBank/DDBJ whole genome shotgun (WGS) entry which is preliminary data.</text>
</comment>
<organism evidence="6 7">
    <name type="scientific">Lasiodiplodia hormozganensis</name>
    <dbReference type="NCBI Taxonomy" id="869390"/>
    <lineage>
        <taxon>Eukaryota</taxon>
        <taxon>Fungi</taxon>
        <taxon>Dikarya</taxon>
        <taxon>Ascomycota</taxon>
        <taxon>Pezizomycotina</taxon>
        <taxon>Dothideomycetes</taxon>
        <taxon>Dothideomycetes incertae sedis</taxon>
        <taxon>Botryosphaeriales</taxon>
        <taxon>Botryosphaeriaceae</taxon>
        <taxon>Lasiodiplodia</taxon>
    </lineage>
</organism>